<reference evidence="11 12" key="1">
    <citation type="submission" date="2013-02" db="EMBL/GenBank/DDBJ databases">
        <title>The Genome Sequence of Acinetobacter sp. NIPH 809.</title>
        <authorList>
            <consortium name="The Broad Institute Genome Sequencing Platform"/>
            <consortium name="The Broad Institute Genome Sequencing Center for Infectious Disease"/>
            <person name="Cerqueira G."/>
            <person name="Feldgarden M."/>
            <person name="Courvalin P."/>
            <person name="Perichon B."/>
            <person name="Grillot-Courvalin C."/>
            <person name="Clermont D."/>
            <person name="Rocha E."/>
            <person name="Yoon E.-J."/>
            <person name="Nemec A."/>
            <person name="Walker B."/>
            <person name="Young S.K."/>
            <person name="Zeng Q."/>
            <person name="Gargeya S."/>
            <person name="Fitzgerald M."/>
            <person name="Haas B."/>
            <person name="Abouelleil A."/>
            <person name="Alvarado L."/>
            <person name="Arachchi H.M."/>
            <person name="Berlin A.M."/>
            <person name="Chapman S.B."/>
            <person name="Dewar J."/>
            <person name="Goldberg J."/>
            <person name="Griggs A."/>
            <person name="Gujja S."/>
            <person name="Hansen M."/>
            <person name="Howarth C."/>
            <person name="Imamovic A."/>
            <person name="Larimer J."/>
            <person name="McCowan C."/>
            <person name="Murphy C."/>
            <person name="Neiman D."/>
            <person name="Pearson M."/>
            <person name="Priest M."/>
            <person name="Roberts A."/>
            <person name="Saif S."/>
            <person name="Shea T."/>
            <person name="Sisk P."/>
            <person name="Sykes S."/>
            <person name="Wortman J."/>
            <person name="Nusbaum C."/>
            <person name="Birren B."/>
        </authorList>
    </citation>
    <scope>NUCLEOTIDE SEQUENCE [LARGE SCALE GENOMIC DNA]</scope>
    <source>
        <strain evidence="11 12">NIPH 809</strain>
    </source>
</reference>
<dbReference type="PROSITE" id="PS50972">
    <property type="entry name" value="PTERIN_BINDING"/>
    <property type="match status" value="1"/>
</dbReference>
<name>A0ABN0JJH0_9GAMM</name>
<keyword evidence="8 9" id="KW-0289">Folate biosynthesis</keyword>
<evidence type="ECO:0000256" key="7">
    <source>
        <dbReference type="ARBA" id="ARBA00022842"/>
    </source>
</evidence>
<dbReference type="Pfam" id="PF00809">
    <property type="entry name" value="Pterin_bind"/>
    <property type="match status" value="1"/>
</dbReference>
<comment type="caution">
    <text evidence="11">The sequence shown here is derived from an EMBL/GenBank/DDBJ whole genome shotgun (WGS) entry which is preliminary data.</text>
</comment>
<keyword evidence="5 9" id="KW-0808">Transferase</keyword>
<proteinExistence type="inferred from homology"/>
<evidence type="ECO:0000256" key="4">
    <source>
        <dbReference type="ARBA" id="ARBA00012458"/>
    </source>
</evidence>
<comment type="catalytic activity">
    <reaction evidence="1">
        <text>(7,8-dihydropterin-6-yl)methyl diphosphate + 4-aminobenzoate = 7,8-dihydropteroate + diphosphate</text>
        <dbReference type="Rhea" id="RHEA:19949"/>
        <dbReference type="ChEBI" id="CHEBI:17836"/>
        <dbReference type="ChEBI" id="CHEBI:17839"/>
        <dbReference type="ChEBI" id="CHEBI:33019"/>
        <dbReference type="ChEBI" id="CHEBI:72950"/>
        <dbReference type="EC" id="2.5.1.15"/>
    </reaction>
</comment>
<evidence type="ECO:0000313" key="12">
    <source>
        <dbReference type="Proteomes" id="UP000013034"/>
    </source>
</evidence>
<comment type="cofactor">
    <cofactor evidence="2 9">
        <name>Mg(2+)</name>
        <dbReference type="ChEBI" id="CHEBI:18420"/>
    </cofactor>
</comment>
<feature type="domain" description="Pterin-binding" evidence="10">
    <location>
        <begin position="23"/>
        <end position="275"/>
    </location>
</feature>
<dbReference type="InterPro" id="IPR006390">
    <property type="entry name" value="DHP_synth_dom"/>
</dbReference>
<dbReference type="InterPro" id="IPR011005">
    <property type="entry name" value="Dihydropteroate_synth-like_sf"/>
</dbReference>
<evidence type="ECO:0000259" key="10">
    <source>
        <dbReference type="PROSITE" id="PS50972"/>
    </source>
</evidence>
<accession>A0ABN0JJH0</accession>
<evidence type="ECO:0000313" key="11">
    <source>
        <dbReference type="EMBL" id="ENU25245.1"/>
    </source>
</evidence>
<evidence type="ECO:0000256" key="5">
    <source>
        <dbReference type="ARBA" id="ARBA00022679"/>
    </source>
</evidence>
<dbReference type="Proteomes" id="UP000013034">
    <property type="component" value="Unassembled WGS sequence"/>
</dbReference>
<comment type="function">
    <text evidence="9">Catalyzes the condensation of para-aminobenzoate (pABA) with 6-hydroxymethyl-7,8-dihydropterin diphosphate (DHPt-PP) to form 7,8-dihydropteroate (H2Pte), the immediate precursor of folate derivatives.</text>
</comment>
<dbReference type="SUPFAM" id="SSF51717">
    <property type="entry name" value="Dihydropteroate synthetase-like"/>
    <property type="match status" value="1"/>
</dbReference>
<evidence type="ECO:0000256" key="8">
    <source>
        <dbReference type="ARBA" id="ARBA00022909"/>
    </source>
</evidence>
<dbReference type="EMBL" id="APOI01000002">
    <property type="protein sequence ID" value="ENU25245.1"/>
    <property type="molecule type" value="Genomic_DNA"/>
</dbReference>
<dbReference type="CDD" id="cd00739">
    <property type="entry name" value="DHPS"/>
    <property type="match status" value="1"/>
</dbReference>
<keyword evidence="12" id="KW-1185">Reference proteome</keyword>
<dbReference type="NCBIfam" id="TIGR01496">
    <property type="entry name" value="DHPS"/>
    <property type="match status" value="1"/>
</dbReference>
<sequence length="283" mass="31383">MQLMPLAQCQLPCGRFKLDLSQPQVMGILNVTPDSFSDGGQHHQKDQAIQHALQMMQDGASIIDIGGESTRPNASAVALEEEIRRVIPVVEALSRYDVIISIDTSQPEVMRAAVQAGAHIWNDVRALTRPQALETAAELNIPVVLMHMRGEPTNMNQLDQYQDVTEEVIQELQQRLDQAIVVGIRKENIIVDPGFGFAKNAQQNFQLLNEFWKLNRMGYPILSGLSRKRFIGEALDGAPAQERAVGSVMGHLLSIQQGASIVRAHDVKATSDAIKVWNRMQAY</sequence>
<evidence type="ECO:0000256" key="3">
    <source>
        <dbReference type="ARBA" id="ARBA00004763"/>
    </source>
</evidence>
<dbReference type="InterPro" id="IPR045031">
    <property type="entry name" value="DHP_synth-like"/>
</dbReference>
<dbReference type="RefSeq" id="WP_004651937.1">
    <property type="nucleotide sequence ID" value="NZ_KB849177.1"/>
</dbReference>
<dbReference type="PANTHER" id="PTHR20941">
    <property type="entry name" value="FOLATE SYNTHESIS PROTEINS"/>
    <property type="match status" value="1"/>
</dbReference>
<comment type="similarity">
    <text evidence="9">Belongs to the DHPS family.</text>
</comment>
<organism evidence="11 12">
    <name type="scientific">Acinetobacter proteolyticus</name>
    <dbReference type="NCBI Taxonomy" id="1776741"/>
    <lineage>
        <taxon>Bacteria</taxon>
        <taxon>Pseudomonadati</taxon>
        <taxon>Pseudomonadota</taxon>
        <taxon>Gammaproteobacteria</taxon>
        <taxon>Moraxellales</taxon>
        <taxon>Moraxellaceae</taxon>
        <taxon>Acinetobacter</taxon>
    </lineage>
</organism>
<protein>
    <recommendedName>
        <fullName evidence="4 9">Dihydropteroate synthase</fullName>
        <shortName evidence="9">DHPS</shortName>
        <ecNumber evidence="4 9">2.5.1.15</ecNumber>
    </recommendedName>
    <alternativeName>
        <fullName evidence="9">Dihydropteroate pyrophosphorylase</fullName>
    </alternativeName>
</protein>
<dbReference type="PANTHER" id="PTHR20941:SF1">
    <property type="entry name" value="FOLIC ACID SYNTHESIS PROTEIN FOL1"/>
    <property type="match status" value="1"/>
</dbReference>
<keyword evidence="6 9" id="KW-0479">Metal-binding</keyword>
<dbReference type="PROSITE" id="PS00792">
    <property type="entry name" value="DHPS_1"/>
    <property type="match status" value="1"/>
</dbReference>
<gene>
    <name evidence="11" type="ORF">F993_00018</name>
</gene>
<comment type="pathway">
    <text evidence="3 9">Cofactor biosynthesis; tetrahydrofolate biosynthesis; 7,8-dihydrofolate from 2-amino-4-hydroxy-6-hydroxymethyl-7,8-dihydropteridine diphosphate and 4-aminobenzoate: step 1/2.</text>
</comment>
<evidence type="ECO:0000256" key="1">
    <source>
        <dbReference type="ARBA" id="ARBA00000012"/>
    </source>
</evidence>
<keyword evidence="7 9" id="KW-0460">Magnesium</keyword>
<dbReference type="InterPro" id="IPR000489">
    <property type="entry name" value="Pterin-binding_dom"/>
</dbReference>
<dbReference type="PROSITE" id="PS00793">
    <property type="entry name" value="DHPS_2"/>
    <property type="match status" value="1"/>
</dbReference>
<dbReference type="EC" id="2.5.1.15" evidence="4 9"/>
<dbReference type="Gene3D" id="3.20.20.20">
    <property type="entry name" value="Dihydropteroate synthase-like"/>
    <property type="match status" value="1"/>
</dbReference>
<evidence type="ECO:0000256" key="6">
    <source>
        <dbReference type="ARBA" id="ARBA00022723"/>
    </source>
</evidence>
<evidence type="ECO:0000256" key="9">
    <source>
        <dbReference type="RuleBase" id="RU361205"/>
    </source>
</evidence>
<evidence type="ECO:0000256" key="2">
    <source>
        <dbReference type="ARBA" id="ARBA00001946"/>
    </source>
</evidence>